<evidence type="ECO:0000313" key="3">
    <source>
        <dbReference type="EMBL" id="MBB6183621.1"/>
    </source>
</evidence>
<evidence type="ECO:0000313" key="4">
    <source>
        <dbReference type="Proteomes" id="UP000560000"/>
    </source>
</evidence>
<dbReference type="AlphaFoldDB" id="A0A841KLV0"/>
<protein>
    <submittedName>
        <fullName evidence="3">Uncharacterized protein (DUF58 family)</fullName>
    </submittedName>
</protein>
<dbReference type="Proteomes" id="UP000560000">
    <property type="component" value="Unassembled WGS sequence"/>
</dbReference>
<dbReference type="OrthoDB" id="5298497at2"/>
<organism evidence="3 4">
    <name type="scientific">Oleiagrimonas soli</name>
    <dbReference type="NCBI Taxonomy" id="1543381"/>
    <lineage>
        <taxon>Bacteria</taxon>
        <taxon>Pseudomonadati</taxon>
        <taxon>Pseudomonadota</taxon>
        <taxon>Gammaproteobacteria</taxon>
        <taxon>Lysobacterales</taxon>
        <taxon>Rhodanobacteraceae</taxon>
        <taxon>Oleiagrimonas</taxon>
    </lineage>
</organism>
<proteinExistence type="predicted"/>
<feature type="region of interest" description="Disordered" evidence="1">
    <location>
        <begin position="206"/>
        <end position="228"/>
    </location>
</feature>
<keyword evidence="2" id="KW-0812">Transmembrane</keyword>
<dbReference type="EMBL" id="JACHET010000001">
    <property type="protein sequence ID" value="MBB6183621.1"/>
    <property type="molecule type" value="Genomic_DNA"/>
</dbReference>
<sequence>MNSSGLRDDVSAPTRLDRLRQRFERRLPALTRFKRPETLPIELGRRRIYILPTGFGTGFGAVLMVMLIGALNYANNSALLLTCLLGGIAVNSMLVAFRNLDGLRLLAVRAEPVLAGEKLQVRLRFDTRRRVRSALRFECAGHDVHASFTDTPSTVTLALSTQKRGWMKLPRVRASTTWPFGLFRAWSWLHPDVALLVYPAPEAHGPAAAGVDEHHARRNPRDGDELAGLRDYRAGDPIKQIAWKLSARHHELLVRELDRPDEQDARMLDWRRLPGLGYEQRIARLTRWVIEAHAGGDRWTLRLPDAELGPGSGSEHYHRCLSALALLP</sequence>
<reference evidence="3 4" key="1">
    <citation type="submission" date="2020-08" db="EMBL/GenBank/DDBJ databases">
        <title>Genomic Encyclopedia of Type Strains, Phase IV (KMG-IV): sequencing the most valuable type-strain genomes for metagenomic binning, comparative biology and taxonomic classification.</title>
        <authorList>
            <person name="Goeker M."/>
        </authorList>
    </citation>
    <scope>NUCLEOTIDE SEQUENCE [LARGE SCALE GENOMIC DNA]</scope>
    <source>
        <strain evidence="3 4">DSM 107085</strain>
    </source>
</reference>
<keyword evidence="2" id="KW-1133">Transmembrane helix</keyword>
<dbReference type="PANTHER" id="PTHR34351:SF1">
    <property type="entry name" value="SLR1927 PROTEIN"/>
    <property type="match status" value="1"/>
</dbReference>
<keyword evidence="2" id="KW-0472">Membrane</keyword>
<name>A0A841KLV0_9GAMM</name>
<feature type="compositionally biased region" description="Basic and acidic residues" evidence="1">
    <location>
        <begin position="211"/>
        <end position="228"/>
    </location>
</feature>
<feature type="transmembrane region" description="Helical" evidence="2">
    <location>
        <begin position="77"/>
        <end position="97"/>
    </location>
</feature>
<feature type="transmembrane region" description="Helical" evidence="2">
    <location>
        <begin position="48"/>
        <end position="71"/>
    </location>
</feature>
<accession>A0A841KLV0</accession>
<comment type="caution">
    <text evidence="3">The sequence shown here is derived from an EMBL/GenBank/DDBJ whole genome shotgun (WGS) entry which is preliminary data.</text>
</comment>
<evidence type="ECO:0000256" key="2">
    <source>
        <dbReference type="SAM" id="Phobius"/>
    </source>
</evidence>
<evidence type="ECO:0000256" key="1">
    <source>
        <dbReference type="SAM" id="MobiDB-lite"/>
    </source>
</evidence>
<dbReference type="PANTHER" id="PTHR34351">
    <property type="entry name" value="SLR1927 PROTEIN-RELATED"/>
    <property type="match status" value="1"/>
</dbReference>
<gene>
    <name evidence="3" type="ORF">HNQ86_000966</name>
</gene>